<dbReference type="Pfam" id="PF06081">
    <property type="entry name" value="ArAE_1"/>
    <property type="match status" value="1"/>
</dbReference>
<dbReference type="InterPro" id="IPR021062">
    <property type="entry name" value="ArAE_1_C"/>
</dbReference>
<keyword evidence="4 6" id="KW-1133">Transmembrane helix</keyword>
<evidence type="ECO:0000256" key="2">
    <source>
        <dbReference type="ARBA" id="ARBA00022475"/>
    </source>
</evidence>
<evidence type="ECO:0000256" key="4">
    <source>
        <dbReference type="ARBA" id="ARBA00022989"/>
    </source>
</evidence>
<evidence type="ECO:0000313" key="9">
    <source>
        <dbReference type="Proteomes" id="UP001218246"/>
    </source>
</evidence>
<comment type="subcellular location">
    <subcellularLocation>
        <location evidence="1">Cell membrane</location>
        <topology evidence="1">Multi-pass membrane protein</topology>
    </subcellularLocation>
</comment>
<feature type="domain" description="Putative aromatic acid exporter C-terminal" evidence="7">
    <location>
        <begin position="146"/>
        <end position="310"/>
    </location>
</feature>
<dbReference type="InterPro" id="IPR010343">
    <property type="entry name" value="ArAE_1"/>
</dbReference>
<dbReference type="EMBL" id="JARULN010000002">
    <property type="protein sequence ID" value="MDG5753396.1"/>
    <property type="molecule type" value="Genomic_DNA"/>
</dbReference>
<evidence type="ECO:0000313" key="8">
    <source>
        <dbReference type="EMBL" id="MDG5753396.1"/>
    </source>
</evidence>
<gene>
    <name evidence="8" type="ORF">P6P90_05215</name>
</gene>
<dbReference type="InterPro" id="IPR038323">
    <property type="entry name" value="ArAE_1_C_sf"/>
</dbReference>
<proteinExistence type="predicted"/>
<keyword evidence="2" id="KW-1003">Cell membrane</keyword>
<name>A0ABT6H4R6_9BACI</name>
<evidence type="ECO:0000256" key="1">
    <source>
        <dbReference type="ARBA" id="ARBA00004651"/>
    </source>
</evidence>
<dbReference type="InterPro" id="IPR052984">
    <property type="entry name" value="UPF0421"/>
</dbReference>
<evidence type="ECO:0000259" key="7">
    <source>
        <dbReference type="Pfam" id="PF11728"/>
    </source>
</evidence>
<protein>
    <submittedName>
        <fullName evidence="8">Aromatic acid exporter family protein</fullName>
    </submittedName>
</protein>
<feature type="transmembrane region" description="Helical" evidence="6">
    <location>
        <begin position="94"/>
        <end position="113"/>
    </location>
</feature>
<dbReference type="Proteomes" id="UP001218246">
    <property type="component" value="Unassembled WGS sequence"/>
</dbReference>
<keyword evidence="9" id="KW-1185">Reference proteome</keyword>
<evidence type="ECO:0000256" key="3">
    <source>
        <dbReference type="ARBA" id="ARBA00022692"/>
    </source>
</evidence>
<dbReference type="Gene3D" id="1.20.120.940">
    <property type="entry name" value="Putative aromatic acid exporter, C-terminal domain"/>
    <property type="match status" value="1"/>
</dbReference>
<dbReference type="Pfam" id="PF11728">
    <property type="entry name" value="ArAE_1_C"/>
    <property type="match status" value="1"/>
</dbReference>
<feature type="transmembrane region" description="Helical" evidence="6">
    <location>
        <begin position="12"/>
        <end position="39"/>
    </location>
</feature>
<evidence type="ECO:0000256" key="6">
    <source>
        <dbReference type="SAM" id="Phobius"/>
    </source>
</evidence>
<organism evidence="8 9">
    <name type="scientific">Ectobacillus antri</name>
    <dbReference type="NCBI Taxonomy" id="2486280"/>
    <lineage>
        <taxon>Bacteria</taxon>
        <taxon>Bacillati</taxon>
        <taxon>Bacillota</taxon>
        <taxon>Bacilli</taxon>
        <taxon>Bacillales</taxon>
        <taxon>Bacillaceae</taxon>
        <taxon>Ectobacillus</taxon>
    </lineage>
</organism>
<accession>A0ABT6H4R6</accession>
<feature type="transmembrane region" description="Helical" evidence="6">
    <location>
        <begin position="60"/>
        <end position="88"/>
    </location>
</feature>
<reference evidence="8 9" key="1">
    <citation type="submission" date="2023-04" db="EMBL/GenBank/DDBJ databases">
        <title>Ectobacillus antri isolated from activated sludge.</title>
        <authorList>
            <person name="Yan P."/>
            <person name="Liu X."/>
        </authorList>
    </citation>
    <scope>NUCLEOTIDE SEQUENCE [LARGE SCALE GENOMIC DNA]</scope>
    <source>
        <strain evidence="8 9">C18H</strain>
    </source>
</reference>
<feature type="transmembrane region" description="Helical" evidence="6">
    <location>
        <begin position="125"/>
        <end position="142"/>
    </location>
</feature>
<comment type="caution">
    <text evidence="8">The sequence shown here is derived from an EMBL/GenBank/DDBJ whole genome shotgun (WGS) entry which is preliminary data.</text>
</comment>
<dbReference type="PANTHER" id="PTHR40064:SF1">
    <property type="entry name" value="MEMBRANE PROTEIN"/>
    <property type="match status" value="1"/>
</dbReference>
<keyword evidence="5 6" id="KW-0472">Membrane</keyword>
<keyword evidence="3 6" id="KW-0812">Transmembrane</keyword>
<dbReference type="PANTHER" id="PTHR40064">
    <property type="entry name" value="MEMBRANE PROTEIN-RELATED"/>
    <property type="match status" value="1"/>
</dbReference>
<dbReference type="RefSeq" id="WP_124563478.1">
    <property type="nucleotide sequence ID" value="NZ_JARRRY010000001.1"/>
</dbReference>
<evidence type="ECO:0000256" key="5">
    <source>
        <dbReference type="ARBA" id="ARBA00023136"/>
    </source>
</evidence>
<sequence length="326" mass="37937">MFRIGYRTLKTAVGAAFAIFIAQLFELQFYSSAGILVILCVQNTKKKSLEVSLQRFGACLLAMLFSFVIFEILGYHPLAVGILLLLYIPTAVMLRVPEGIVTSSVIVMHLYSLESITWHAIRNEISILTIGIGIALLINLYMPSAERELERMRDEVESHFKIILTEMAAYLRDRERQWNGQELITTASVLKDARDLAFKKLENHFVREDSYYYRYFNMRLRQFEILERVMPLVASLSWTYEQAEMIADFIENVAHAIRPESTGLISLHLLHEMREQFREMPLPQTREEFETRAMLHQLVNEMEQYLLIKSEFQGKNMKYQMSQKGA</sequence>